<dbReference type="EMBL" id="QFFI01000015">
    <property type="protein sequence ID" value="PWG62799.1"/>
    <property type="molecule type" value="Genomic_DNA"/>
</dbReference>
<dbReference type="CDD" id="cd07781">
    <property type="entry name" value="ASKHA_NBD_FGGY_L-RBK"/>
    <property type="match status" value="1"/>
</dbReference>
<organism evidence="8 9">
    <name type="scientific">Sediminicurvatus halobius</name>
    <dbReference type="NCBI Taxonomy" id="2182432"/>
    <lineage>
        <taxon>Bacteria</taxon>
        <taxon>Pseudomonadati</taxon>
        <taxon>Pseudomonadota</taxon>
        <taxon>Gammaproteobacteria</taxon>
        <taxon>Chromatiales</taxon>
        <taxon>Ectothiorhodospiraceae</taxon>
        <taxon>Sediminicurvatus</taxon>
    </lineage>
</organism>
<dbReference type="InterPro" id="IPR018485">
    <property type="entry name" value="FGGY_C"/>
</dbReference>
<dbReference type="PANTHER" id="PTHR43435:SF4">
    <property type="entry name" value="FGGY CARBOHYDRATE KINASE DOMAIN-CONTAINING PROTEIN"/>
    <property type="match status" value="1"/>
</dbReference>
<feature type="domain" description="Carbohydrate kinase FGGY C-terminal" evidence="7">
    <location>
        <begin position="276"/>
        <end position="467"/>
    </location>
</feature>
<dbReference type="InterPro" id="IPR000577">
    <property type="entry name" value="Carb_kinase_FGGY"/>
</dbReference>
<sequence length="544" mass="56637">MAGSSYVIGIDFGTGSARAVLVDAADGRLAGHAQAAYPHGVMTGTLPGGEALPPDWALQDADDYLAVTRELLTSLGERARADRAEVLAVGLDFTASTPLPARADGAPLSRLHPGAPHAYVKLWKHHAAEPWAQRLNARGGDFLRYTGGMTSCEWLPAKAGQLASEAPALWAETERFIEAGDWMVWQLTGREVRSSCQAGYKAHHVTGEGYPEALEAEAPGLRARLAEPRPIGTAAGALGGDWLRETGLPGEPVVAVATVDAHAVVPAVGVARPGALVASLGTSACHLMVDPHCHCIPGVAGVVRDGILPGYWGYECGQAGFGDLLAWFVAAFAPDEPREQAFARFREAAAALAPGESGVLALDWWHGCRTPLMNPGLSGLFVGMTLETSPAALYRALLESLCLGTRRVIDTLTGGGLAVNALLLTSGLAERNPLLVRLMADITGRSVQVPEVTEATARGAAIHALAASGAVAGFDEAVARLGARSARSHEPDPAAVAVYDELYALYGELAGQFGDGRLMARLRALQPQRQPAGGGPPAPSPEGC</sequence>
<keyword evidence="5" id="KW-0054">Arabinose catabolism</keyword>
<proteinExistence type="predicted"/>
<dbReference type="GO" id="GO:0019150">
    <property type="term" value="F:D-ribulokinase activity"/>
    <property type="evidence" value="ECO:0007669"/>
    <property type="project" value="TreeGrafter"/>
</dbReference>
<dbReference type="GO" id="GO:0005524">
    <property type="term" value="F:ATP binding"/>
    <property type="evidence" value="ECO:0007669"/>
    <property type="project" value="UniProtKB-KW"/>
</dbReference>
<evidence type="ECO:0000256" key="5">
    <source>
        <dbReference type="ARBA" id="ARBA00022935"/>
    </source>
</evidence>
<name>A0A2U2N1F4_9GAMM</name>
<evidence type="ECO:0000313" key="9">
    <source>
        <dbReference type="Proteomes" id="UP000245474"/>
    </source>
</evidence>
<accession>A0A2U2N1F4</accession>
<keyword evidence="6" id="KW-0119">Carbohydrate metabolism</keyword>
<protein>
    <submittedName>
        <fullName evidence="8">Ribulokinase</fullName>
    </submittedName>
</protein>
<dbReference type="Gene3D" id="3.30.420.40">
    <property type="match status" value="2"/>
</dbReference>
<dbReference type="GO" id="GO:0008741">
    <property type="term" value="F:ribulokinase activity"/>
    <property type="evidence" value="ECO:0007669"/>
    <property type="project" value="InterPro"/>
</dbReference>
<dbReference type="RefSeq" id="WP_109678778.1">
    <property type="nucleotide sequence ID" value="NZ_CP086615.1"/>
</dbReference>
<gene>
    <name evidence="8" type="ORF">DEM34_10535</name>
</gene>
<evidence type="ECO:0000256" key="4">
    <source>
        <dbReference type="ARBA" id="ARBA00022840"/>
    </source>
</evidence>
<evidence type="ECO:0000313" key="8">
    <source>
        <dbReference type="EMBL" id="PWG62799.1"/>
    </source>
</evidence>
<evidence type="ECO:0000256" key="1">
    <source>
        <dbReference type="ARBA" id="ARBA00022679"/>
    </source>
</evidence>
<dbReference type="PANTHER" id="PTHR43435">
    <property type="entry name" value="RIBULOKINASE"/>
    <property type="match status" value="1"/>
</dbReference>
<dbReference type="AlphaFoldDB" id="A0A2U2N1F4"/>
<dbReference type="PIRSF" id="PIRSF000538">
    <property type="entry name" value="GlpK"/>
    <property type="match status" value="1"/>
</dbReference>
<evidence type="ECO:0000256" key="3">
    <source>
        <dbReference type="ARBA" id="ARBA00022777"/>
    </source>
</evidence>
<dbReference type="Pfam" id="PF02782">
    <property type="entry name" value="FGGY_C"/>
    <property type="match status" value="1"/>
</dbReference>
<dbReference type="GO" id="GO:0005737">
    <property type="term" value="C:cytoplasm"/>
    <property type="evidence" value="ECO:0007669"/>
    <property type="project" value="TreeGrafter"/>
</dbReference>
<dbReference type="InterPro" id="IPR005929">
    <property type="entry name" value="Ribulokinase"/>
</dbReference>
<evidence type="ECO:0000256" key="2">
    <source>
        <dbReference type="ARBA" id="ARBA00022741"/>
    </source>
</evidence>
<evidence type="ECO:0000256" key="6">
    <source>
        <dbReference type="ARBA" id="ARBA00023277"/>
    </source>
</evidence>
<dbReference type="Proteomes" id="UP000245474">
    <property type="component" value="Unassembled WGS sequence"/>
</dbReference>
<reference evidence="8 9" key="1">
    <citation type="submission" date="2018-05" db="EMBL/GenBank/DDBJ databases">
        <title>Spiribacter halobius sp. nov., a moderately halophilic bacterium isolated from marine solar saltern.</title>
        <authorList>
            <person name="Zheng W.-S."/>
            <person name="Lu D.-C."/>
            <person name="Du Z.-J."/>
        </authorList>
    </citation>
    <scope>NUCLEOTIDE SEQUENCE [LARGE SCALE GENOMIC DNA]</scope>
    <source>
        <strain evidence="8 9">E85</strain>
    </source>
</reference>
<keyword evidence="4" id="KW-0067">ATP-binding</keyword>
<keyword evidence="2" id="KW-0547">Nucleotide-binding</keyword>
<keyword evidence="9" id="KW-1185">Reference proteome</keyword>
<comment type="caution">
    <text evidence="8">The sequence shown here is derived from an EMBL/GenBank/DDBJ whole genome shotgun (WGS) entry which is preliminary data.</text>
</comment>
<keyword evidence="3 8" id="KW-0418">Kinase</keyword>
<keyword evidence="1" id="KW-0808">Transferase</keyword>
<dbReference type="NCBIfam" id="NF003154">
    <property type="entry name" value="PRK04123.1"/>
    <property type="match status" value="1"/>
</dbReference>
<dbReference type="InterPro" id="IPR043129">
    <property type="entry name" value="ATPase_NBD"/>
</dbReference>
<dbReference type="OrthoDB" id="9805576at2"/>
<dbReference type="SUPFAM" id="SSF53067">
    <property type="entry name" value="Actin-like ATPase domain"/>
    <property type="match status" value="2"/>
</dbReference>
<evidence type="ECO:0000259" key="7">
    <source>
        <dbReference type="Pfam" id="PF02782"/>
    </source>
</evidence>
<dbReference type="GO" id="GO:0019569">
    <property type="term" value="P:L-arabinose catabolic process to D-xylulose 5-phosphate"/>
    <property type="evidence" value="ECO:0007669"/>
    <property type="project" value="InterPro"/>
</dbReference>